<organism evidence="2 3">
    <name type="scientific">Trichophyton tonsurans (strain CBS 112818)</name>
    <name type="common">Scalp ringworm fungus</name>
    <dbReference type="NCBI Taxonomy" id="647933"/>
    <lineage>
        <taxon>Eukaryota</taxon>
        <taxon>Fungi</taxon>
        <taxon>Dikarya</taxon>
        <taxon>Ascomycota</taxon>
        <taxon>Pezizomycotina</taxon>
        <taxon>Eurotiomycetes</taxon>
        <taxon>Eurotiomycetidae</taxon>
        <taxon>Onygenales</taxon>
        <taxon>Arthrodermataceae</taxon>
        <taxon>Trichophyton</taxon>
    </lineage>
</organism>
<evidence type="ECO:0000313" key="2">
    <source>
        <dbReference type="EMBL" id="EGD98190.1"/>
    </source>
</evidence>
<sequence>MNHGDGQTRWKANRAPGTREAAAEAVKPKEKIKEVRLGQRGDKNNGGYLISRPIHCPVEIENKNQHQIDTRTMARSTMQAPGNPKDQERKGRRRQRAQVKRNLAGLVVEGNN</sequence>
<accession>F2S3P1</accession>
<feature type="region of interest" description="Disordered" evidence="1">
    <location>
        <begin position="73"/>
        <end position="112"/>
    </location>
</feature>
<name>F2S3P1_TRIT1</name>
<evidence type="ECO:0000313" key="3">
    <source>
        <dbReference type="Proteomes" id="UP000009172"/>
    </source>
</evidence>
<protein>
    <submittedName>
        <fullName evidence="2">Uncharacterized protein</fullName>
    </submittedName>
</protein>
<proteinExistence type="predicted"/>
<feature type="region of interest" description="Disordered" evidence="1">
    <location>
        <begin position="1"/>
        <end position="28"/>
    </location>
</feature>
<keyword evidence="3" id="KW-1185">Reference proteome</keyword>
<dbReference type="AlphaFoldDB" id="F2S3P1"/>
<dbReference type="HOGENOM" id="CLU_2147687_0_0_1"/>
<reference evidence="3" key="1">
    <citation type="journal article" date="2012" name="MBio">
        <title>Comparative genome analysis of Trichophyton rubrum and related dermatophytes reveals candidate genes involved in infection.</title>
        <authorList>
            <person name="Martinez D.A."/>
            <person name="Oliver B.G."/>
            <person name="Graeser Y."/>
            <person name="Goldberg J.M."/>
            <person name="Li W."/>
            <person name="Martinez-Rossi N.M."/>
            <person name="Monod M."/>
            <person name="Shelest E."/>
            <person name="Barton R.C."/>
            <person name="Birch E."/>
            <person name="Brakhage A.A."/>
            <person name="Chen Z."/>
            <person name="Gurr S.J."/>
            <person name="Heiman D."/>
            <person name="Heitman J."/>
            <person name="Kosti I."/>
            <person name="Rossi A."/>
            <person name="Saif S."/>
            <person name="Samalova M."/>
            <person name="Saunders C.W."/>
            <person name="Shea T."/>
            <person name="Summerbell R.C."/>
            <person name="Xu J."/>
            <person name="Young S."/>
            <person name="Zeng Q."/>
            <person name="Birren B.W."/>
            <person name="Cuomo C.A."/>
            <person name="White T.C."/>
        </authorList>
    </citation>
    <scope>NUCLEOTIDE SEQUENCE [LARGE SCALE GENOMIC DNA]</scope>
    <source>
        <strain evidence="3">CBS 112818</strain>
    </source>
</reference>
<dbReference type="EMBL" id="GG698508">
    <property type="protein sequence ID" value="EGD98190.1"/>
    <property type="molecule type" value="Genomic_DNA"/>
</dbReference>
<feature type="compositionally biased region" description="Basic residues" evidence="1">
    <location>
        <begin position="90"/>
        <end position="99"/>
    </location>
</feature>
<evidence type="ECO:0000256" key="1">
    <source>
        <dbReference type="SAM" id="MobiDB-lite"/>
    </source>
</evidence>
<dbReference type="Proteomes" id="UP000009172">
    <property type="component" value="Unassembled WGS sequence"/>
</dbReference>
<gene>
    <name evidence="2" type="ORF">TESG_05576</name>
</gene>